<dbReference type="EMBL" id="BX284601">
    <property type="protein sequence ID" value="CCD73468.1"/>
    <property type="molecule type" value="Genomic_DNA"/>
</dbReference>
<dbReference type="eggNOG" id="KOG4474">
    <property type="taxonomic scope" value="Eukaryota"/>
</dbReference>
<gene>
    <name evidence="9" type="ORF">CELE_Y48G8AL.13</name>
    <name evidence="9 11" type="ORF">Y48G8AL.13</name>
</gene>
<accession>Q9BL09</accession>
<dbReference type="GO" id="GO:0005886">
    <property type="term" value="C:plasma membrane"/>
    <property type="evidence" value="ECO:0000318"/>
    <property type="project" value="GO_Central"/>
</dbReference>
<proteinExistence type="evidence at protein level"/>
<dbReference type="PaxDb" id="6239-Y48G8AL.13.1"/>
<dbReference type="RefSeq" id="NP_490836.1">
    <property type="nucleotide sequence ID" value="NM_058435.6"/>
</dbReference>
<evidence type="ECO:0000256" key="2">
    <source>
        <dbReference type="ARBA" id="ARBA00022692"/>
    </source>
</evidence>
<evidence type="ECO:0000256" key="1">
    <source>
        <dbReference type="ARBA" id="ARBA00004141"/>
    </source>
</evidence>
<feature type="transmembrane region" description="Helical" evidence="7">
    <location>
        <begin position="167"/>
        <end position="192"/>
    </location>
</feature>
<evidence type="ECO:0000256" key="6">
    <source>
        <dbReference type="SAM" id="MobiDB-lite"/>
    </source>
</evidence>
<keyword evidence="4 5" id="KW-0472">Membrane</keyword>
<dbReference type="SMART" id="SM00724">
    <property type="entry name" value="TLC"/>
    <property type="match status" value="1"/>
</dbReference>
<evidence type="ECO:0000259" key="8">
    <source>
        <dbReference type="PROSITE" id="PS50922"/>
    </source>
</evidence>
<dbReference type="PANTHER" id="PTHR13439">
    <property type="entry name" value="CT120 PROTEIN"/>
    <property type="match status" value="1"/>
</dbReference>
<dbReference type="AlphaFoldDB" id="Q9BL09"/>
<reference evidence="9 10" key="1">
    <citation type="journal article" date="1998" name="Science">
        <title>Genome sequence of the nematode C. elegans: a platform for investigating biology.</title>
        <authorList>
            <consortium name="The C. elegans sequencing consortium"/>
            <person name="Sulson J.E."/>
            <person name="Waterston R."/>
        </authorList>
    </citation>
    <scope>NUCLEOTIDE SEQUENCE [LARGE SCALE GENOMIC DNA]</scope>
    <source>
        <strain evidence="9 10">Bristol N2</strain>
    </source>
</reference>
<evidence type="ECO:0000313" key="10">
    <source>
        <dbReference type="Proteomes" id="UP000001940"/>
    </source>
</evidence>
<dbReference type="ExpressionAtlas" id="Q9BL09">
    <property type="expression patterns" value="baseline and differential"/>
</dbReference>
<feature type="transmembrane region" description="Helical" evidence="7">
    <location>
        <begin position="115"/>
        <end position="146"/>
    </location>
</feature>
<feature type="domain" description="TLC" evidence="8">
    <location>
        <begin position="35"/>
        <end position="216"/>
    </location>
</feature>
<dbReference type="GeneID" id="171699"/>
<dbReference type="PhylomeDB" id="Q9BL09"/>
<dbReference type="OrthoDB" id="16281at2759"/>
<dbReference type="GO" id="GO:0071709">
    <property type="term" value="P:membrane assembly"/>
    <property type="evidence" value="ECO:0000318"/>
    <property type="project" value="GO_Central"/>
</dbReference>
<dbReference type="GO" id="GO:0055091">
    <property type="term" value="P:phospholipid homeostasis"/>
    <property type="evidence" value="ECO:0000318"/>
    <property type="project" value="GO_Central"/>
</dbReference>
<dbReference type="Proteomes" id="UP000001940">
    <property type="component" value="Chromosome I"/>
</dbReference>
<dbReference type="GO" id="GO:0007009">
    <property type="term" value="P:plasma membrane organization"/>
    <property type="evidence" value="ECO:0000318"/>
    <property type="project" value="GO_Central"/>
</dbReference>
<dbReference type="HOGENOM" id="CLU_1039111_0_0_1"/>
<evidence type="ECO:0000313" key="9">
    <source>
        <dbReference type="EMBL" id="CCD73468.1"/>
    </source>
</evidence>
<dbReference type="CTD" id="171699"/>
<dbReference type="TCDB" id="9.B.311.1.30">
    <property type="family name" value="the 6-7 tms tram-lag (tram-lag) family"/>
</dbReference>
<evidence type="ECO:0007829" key="12">
    <source>
        <dbReference type="PeptideAtlas" id="Q9BL09"/>
    </source>
</evidence>
<feature type="transmembrane region" description="Helical" evidence="7">
    <location>
        <begin position="45"/>
        <end position="65"/>
    </location>
</feature>
<dbReference type="PROSITE" id="PS50922">
    <property type="entry name" value="TLC"/>
    <property type="match status" value="1"/>
</dbReference>
<comment type="subcellular location">
    <subcellularLocation>
        <location evidence="1">Membrane</location>
        <topology evidence="1">Multi-pass membrane protein</topology>
    </subcellularLocation>
</comment>
<dbReference type="InParanoid" id="Q9BL09"/>
<dbReference type="GO" id="GO:0097035">
    <property type="term" value="P:regulation of membrane lipid distribution"/>
    <property type="evidence" value="ECO:0000318"/>
    <property type="project" value="GO_Central"/>
</dbReference>
<keyword evidence="3 7" id="KW-1133">Transmembrane helix</keyword>
<dbReference type="SMR" id="Q9BL09"/>
<protein>
    <submittedName>
        <fullName evidence="9">TLC domain-containing protein</fullName>
    </submittedName>
</protein>
<feature type="transmembrane region" description="Helical" evidence="7">
    <location>
        <begin position="77"/>
        <end position="95"/>
    </location>
</feature>
<dbReference type="InterPro" id="IPR006634">
    <property type="entry name" value="TLC-dom"/>
</dbReference>
<dbReference type="InterPro" id="IPR050846">
    <property type="entry name" value="TLCD"/>
</dbReference>
<dbReference type="WormBase" id="Y48G8AL.13a">
    <property type="protein sequence ID" value="CE22187"/>
    <property type="gene ID" value="WBGene00021691"/>
</dbReference>
<dbReference type="PANTHER" id="PTHR13439:SF19">
    <property type="entry name" value="TLC DOMAIN-CONTAINING PROTEIN"/>
    <property type="match status" value="1"/>
</dbReference>
<organism evidence="9 10">
    <name type="scientific">Caenorhabditis elegans</name>
    <dbReference type="NCBI Taxonomy" id="6239"/>
    <lineage>
        <taxon>Eukaryota</taxon>
        <taxon>Metazoa</taxon>
        <taxon>Ecdysozoa</taxon>
        <taxon>Nematoda</taxon>
        <taxon>Chromadorea</taxon>
        <taxon>Rhabditida</taxon>
        <taxon>Rhabditina</taxon>
        <taxon>Rhabditomorpha</taxon>
        <taxon>Rhabditoidea</taxon>
        <taxon>Rhabditidae</taxon>
        <taxon>Peloderinae</taxon>
        <taxon>Caenorhabditis</taxon>
    </lineage>
</organism>
<keyword evidence="10" id="KW-1185">Reference proteome</keyword>
<dbReference type="UCSC" id="Y48G8AL.13.3">
    <property type="organism name" value="c. elegans"/>
</dbReference>
<dbReference type="FunCoup" id="Q9BL09">
    <property type="interactions" value="43"/>
</dbReference>
<evidence type="ECO:0000256" key="3">
    <source>
        <dbReference type="ARBA" id="ARBA00022989"/>
    </source>
</evidence>
<sequence length="278" mass="31784">MNKLLVCGVVSAALRGEYLLARSIVRQKQPEWSDNKTRLFAVRVVSFTHALVSALGCIFSLLTDVNYVREPYDYHKANAEYVFLFSMGYFIYDLLDMHIHGELESSKEYLIHHSLVITAFSIILLSGRLFGLAMIALLVEIQTVFLHLRTMVRLLYGSKHMPASIDVLINANMICLFLFRHLPVCYLLFYLIAQDVKVPILLKLFLVGGLTFLEYHNTHLTMAMAKSDGFFGHERQALDEDSCDPLGSLKKDQEVEQKQQQKSERSERSTKTTAKKIE</sequence>
<keyword evidence="12" id="KW-1267">Proteomics identification</keyword>
<dbReference type="OMA" id="EYHNTHL"/>
<dbReference type="STRING" id="6239.Y48G8AL.13a.3"/>
<evidence type="ECO:0000256" key="7">
    <source>
        <dbReference type="SAM" id="Phobius"/>
    </source>
</evidence>
<name>Q9BL09_CAEEL</name>
<feature type="region of interest" description="Disordered" evidence="6">
    <location>
        <begin position="241"/>
        <end position="278"/>
    </location>
</feature>
<dbReference type="AGR" id="WB:WBGene00021691"/>
<dbReference type="Pfam" id="PF03798">
    <property type="entry name" value="TRAM_LAG1_CLN8"/>
    <property type="match status" value="1"/>
</dbReference>
<keyword evidence="2 5" id="KW-0812">Transmembrane</keyword>
<evidence type="ECO:0000256" key="5">
    <source>
        <dbReference type="PROSITE-ProRule" id="PRU00205"/>
    </source>
</evidence>
<feature type="transmembrane region" description="Helical" evidence="7">
    <location>
        <begin position="198"/>
        <end position="216"/>
    </location>
</feature>
<evidence type="ECO:0000313" key="11">
    <source>
        <dbReference type="WormBase" id="Y48G8AL.13a"/>
    </source>
</evidence>
<evidence type="ECO:0000256" key="4">
    <source>
        <dbReference type="ARBA" id="ARBA00023136"/>
    </source>
</evidence>
<dbReference type="Bgee" id="WBGene00021691">
    <property type="expression patterns" value="Expressed in larva and 3 other cell types or tissues"/>
</dbReference>
<feature type="compositionally biased region" description="Basic and acidic residues" evidence="6">
    <location>
        <begin position="249"/>
        <end position="278"/>
    </location>
</feature>
<dbReference type="PeptideAtlas" id="Q9BL09"/>